<name>A0A919HTZ5_KLEPN</name>
<dbReference type="AlphaFoldDB" id="A0A919HTZ5"/>
<dbReference type="Proteomes" id="UP000655094">
    <property type="component" value="Unassembled WGS sequence"/>
</dbReference>
<proteinExistence type="predicted"/>
<protein>
    <submittedName>
        <fullName evidence="1">Uncharacterized protein</fullName>
    </submittedName>
</protein>
<gene>
    <name evidence="1" type="ORF">KPZU09_39210</name>
</gene>
<sequence>MSTSSNRRAGGTSWSRAAARQRFSRFRADGHIELGGKAHRAQHAHWILAIAGFRVADQTDHAVLQILHAADVVANGKVRHAVIEAVDSEVATLGILLDRAEDVIAQQHAVLAPLGGDAIGGMPFVMATEGGDLNDFRPEHHMRQAETSPNQTAVAEQLAYLIRRGVGGNVKIFWLFAKQQVADAAADQPDS</sequence>
<evidence type="ECO:0000313" key="1">
    <source>
        <dbReference type="EMBL" id="GHK54185.1"/>
    </source>
</evidence>
<comment type="caution">
    <text evidence="1">The sequence shown here is derived from an EMBL/GenBank/DDBJ whole genome shotgun (WGS) entry which is preliminary data.</text>
</comment>
<accession>A0A919HTZ5</accession>
<dbReference type="EMBL" id="BNFF01000001">
    <property type="protein sequence ID" value="GHK54185.1"/>
    <property type="molecule type" value="Genomic_DNA"/>
</dbReference>
<evidence type="ECO:0000313" key="2">
    <source>
        <dbReference type="Proteomes" id="UP000655094"/>
    </source>
</evidence>
<organism evidence="1 2">
    <name type="scientific">Klebsiella pneumoniae</name>
    <dbReference type="NCBI Taxonomy" id="573"/>
    <lineage>
        <taxon>Bacteria</taxon>
        <taxon>Pseudomonadati</taxon>
        <taxon>Pseudomonadota</taxon>
        <taxon>Gammaproteobacteria</taxon>
        <taxon>Enterobacterales</taxon>
        <taxon>Enterobacteriaceae</taxon>
        <taxon>Klebsiella/Raoultella group</taxon>
        <taxon>Klebsiella</taxon>
        <taxon>Klebsiella pneumoniae complex</taxon>
    </lineage>
</organism>
<reference evidence="1" key="1">
    <citation type="submission" date="2020-10" db="EMBL/GenBank/DDBJ databases">
        <title>Genome Sequence of ESBL Producing Zambian Clinical Strains.</title>
        <authorList>
            <person name="Shawa M."/>
            <person name="Furuta Y."/>
            <person name="Simbotwe M."/>
            <person name="Mulenga E."/>
            <person name="Mubanga M."/>
            <person name="Mulenga G."/>
            <person name="Kaile C."/>
            <person name="Zorigt T."/>
            <person name="Hang'ombe B."/>
            <person name="Higashi H."/>
        </authorList>
    </citation>
    <scope>NUCLEOTIDE SEQUENCE</scope>
    <source>
        <strain evidence="1">Zam_UTH_09</strain>
    </source>
</reference>